<evidence type="ECO:0000313" key="2">
    <source>
        <dbReference type="Proteomes" id="UP000224460"/>
    </source>
</evidence>
<evidence type="ECO:0000313" key="1">
    <source>
        <dbReference type="EMBL" id="PHV71616.1"/>
    </source>
</evidence>
<sequence length="221" mass="24578">MKRKQFVIFGLGRFGVSVATTLSEAGYEVMVVDPSEEKIQEISSLVTHAVQADATDMDTLCALGIRNFDVAIVAIGKDMQASIMITLLLKEIGIPYVVAKASTEIHQRVLEKLGADRIILPEYEMGRRIATNLISGNIIDYIELSKDYSIVEVEVLPQWEKQSMKDLNIRTKYDINIIAIKGQEDIIVSPGPNYIFNKGDILVAVGDNKALQEIENKRHDA</sequence>
<accession>A0AC61DG31</accession>
<dbReference type="Proteomes" id="UP000224460">
    <property type="component" value="Unassembled WGS sequence"/>
</dbReference>
<comment type="caution">
    <text evidence="1">The sequence shown here is derived from an EMBL/GenBank/DDBJ whole genome shotgun (WGS) entry which is preliminary data.</text>
</comment>
<dbReference type="EMBL" id="PEDL01000002">
    <property type="protein sequence ID" value="PHV71616.1"/>
    <property type="molecule type" value="Genomic_DNA"/>
</dbReference>
<gene>
    <name evidence="1" type="ORF">CS063_03365</name>
</gene>
<reference evidence="1" key="1">
    <citation type="submission" date="2017-10" db="EMBL/GenBank/DDBJ databases">
        <title>Genome sequence of cellulolytic Lachnospiraceae bacterium XHS1971 isolated from hotspring sediment.</title>
        <authorList>
            <person name="Vasudevan G."/>
            <person name="Joshi A.J."/>
            <person name="Hivarkar S."/>
            <person name="Lanjekar V.B."/>
            <person name="Dhakephalkar P.K."/>
            <person name="Dagar S."/>
        </authorList>
    </citation>
    <scope>NUCLEOTIDE SEQUENCE</scope>
    <source>
        <strain evidence="1">XHS1971</strain>
    </source>
</reference>
<protein>
    <submittedName>
        <fullName evidence="1">Potassium transporter Trk</fullName>
    </submittedName>
</protein>
<organism evidence="1 2">
    <name type="scientific">Sporanaerobium hydrogeniformans</name>
    <dbReference type="NCBI Taxonomy" id="3072179"/>
    <lineage>
        <taxon>Bacteria</taxon>
        <taxon>Bacillati</taxon>
        <taxon>Bacillota</taxon>
        <taxon>Clostridia</taxon>
        <taxon>Lachnospirales</taxon>
        <taxon>Lachnospiraceae</taxon>
        <taxon>Sporanaerobium</taxon>
    </lineage>
</organism>
<keyword evidence="2" id="KW-1185">Reference proteome</keyword>
<name>A0AC61DG31_9FIRM</name>
<proteinExistence type="predicted"/>